<evidence type="ECO:0008006" key="5">
    <source>
        <dbReference type="Google" id="ProtNLM"/>
    </source>
</evidence>
<comment type="caution">
    <text evidence="3">The sequence shown here is derived from an EMBL/GenBank/DDBJ whole genome shotgun (WGS) entry which is preliminary data.</text>
</comment>
<sequence length="291" mass="31297">MKQDSHRYLLLDVFSGRPFAGNPLAVFPEAEGMDDSRMQAIAKELNLSETVFVGAPTAANRFPVRIFTPSTELPFAGHPTVGTAHLLVALGMADRQQSLTLQARVGDLKVSFEDDLAYFTTAQPVEVDTSSLVRSTAAGLLGLTPSQIVSEPAIASCGLPFHLIELDSRETLAHAQPSASLWLQHVSPSHVEQVYLYVNDGGALNARMFSTELGGLREDPATGSAASALAGFLATHQEGIGHWKWRIEQGVEMGRPSDILTEVQRDDAGIMTIRIGGQAVIVGEGRMYSRS</sequence>
<dbReference type="STRING" id="1121939.L861_20580"/>
<dbReference type="PANTHER" id="PTHR13774">
    <property type="entry name" value="PHENAZINE BIOSYNTHESIS PROTEIN"/>
    <property type="match status" value="1"/>
</dbReference>
<evidence type="ECO:0000256" key="1">
    <source>
        <dbReference type="ARBA" id="ARBA00008270"/>
    </source>
</evidence>
<dbReference type="SUPFAM" id="SSF54506">
    <property type="entry name" value="Diaminopimelate epimerase-like"/>
    <property type="match status" value="1"/>
</dbReference>
<comment type="similarity">
    <text evidence="1">Belongs to the PhzF family.</text>
</comment>
<dbReference type="AlphaFoldDB" id="S2KIS8"/>
<dbReference type="OrthoDB" id="9788221at2"/>
<dbReference type="Gene3D" id="3.10.310.10">
    <property type="entry name" value="Diaminopimelate Epimerase, Chain A, domain 1"/>
    <property type="match status" value="2"/>
</dbReference>
<evidence type="ECO:0000313" key="3">
    <source>
        <dbReference type="EMBL" id="EPC02052.1"/>
    </source>
</evidence>
<dbReference type="GO" id="GO:0005737">
    <property type="term" value="C:cytoplasm"/>
    <property type="evidence" value="ECO:0007669"/>
    <property type="project" value="TreeGrafter"/>
</dbReference>
<evidence type="ECO:0000313" key="4">
    <source>
        <dbReference type="Proteomes" id="UP000014463"/>
    </source>
</evidence>
<evidence type="ECO:0000256" key="2">
    <source>
        <dbReference type="PIRSR" id="PIRSR016184-1"/>
    </source>
</evidence>
<dbReference type="InterPro" id="IPR003719">
    <property type="entry name" value="Phenazine_PhzF-like"/>
</dbReference>
<name>S2KIS8_LITA3</name>
<accession>S2KIS8</accession>
<dbReference type="EMBL" id="ASTJ01000029">
    <property type="protein sequence ID" value="EPC02052.1"/>
    <property type="molecule type" value="Genomic_DNA"/>
</dbReference>
<gene>
    <name evidence="3" type="ORF">L861_20580</name>
</gene>
<feature type="active site" evidence="2">
    <location>
        <position position="49"/>
    </location>
</feature>
<dbReference type="GO" id="GO:0016853">
    <property type="term" value="F:isomerase activity"/>
    <property type="evidence" value="ECO:0007669"/>
    <property type="project" value="TreeGrafter"/>
</dbReference>
<dbReference type="PANTHER" id="PTHR13774:SF32">
    <property type="entry name" value="ANTISENSE-ENHANCING SEQUENCE 1"/>
    <property type="match status" value="1"/>
</dbReference>
<dbReference type="PATRIC" id="fig|1121939.11.peg.2711"/>
<dbReference type="Pfam" id="PF02567">
    <property type="entry name" value="PhzC-PhzF"/>
    <property type="match status" value="1"/>
</dbReference>
<dbReference type="NCBIfam" id="TIGR00654">
    <property type="entry name" value="PhzF_family"/>
    <property type="match status" value="1"/>
</dbReference>
<organism evidence="3 4">
    <name type="scientific">Litchfieldella anticariensis (strain DSM 16096 / CECT 5854 / CIP 108499 / LMG 22089 / FP35)</name>
    <name type="common">Halomonas anticariensis</name>
    <dbReference type="NCBI Taxonomy" id="1121939"/>
    <lineage>
        <taxon>Bacteria</taxon>
        <taxon>Pseudomonadati</taxon>
        <taxon>Pseudomonadota</taxon>
        <taxon>Gammaproteobacteria</taxon>
        <taxon>Oceanospirillales</taxon>
        <taxon>Halomonadaceae</taxon>
        <taxon>Litchfieldella</taxon>
    </lineage>
</organism>
<keyword evidence="4" id="KW-1185">Reference proteome</keyword>
<dbReference type="Proteomes" id="UP000014463">
    <property type="component" value="Unassembled WGS sequence"/>
</dbReference>
<proteinExistence type="inferred from homology"/>
<dbReference type="RefSeq" id="WP_016417221.1">
    <property type="nucleotide sequence ID" value="NZ_KE332391.1"/>
</dbReference>
<reference evidence="3 4" key="1">
    <citation type="journal article" date="2013" name="Genome Announc.">
        <title>Draft genome sequence of the moderately halophilic gammaproteobacterium Halomonas anticariensis FP35.</title>
        <authorList>
            <person name="Tahrioui A."/>
            <person name="Quesada E."/>
            <person name="Llamas I."/>
        </authorList>
    </citation>
    <scope>NUCLEOTIDE SEQUENCE [LARGE SCALE GENOMIC DNA]</scope>
    <source>
        <strain evidence="4">DSM 16096 / CECT 5854 / LMG 22089 / FP35</strain>
    </source>
</reference>
<dbReference type="eggNOG" id="COG0384">
    <property type="taxonomic scope" value="Bacteria"/>
</dbReference>
<dbReference type="PIRSF" id="PIRSF016184">
    <property type="entry name" value="PhzC_PhzF"/>
    <property type="match status" value="1"/>
</dbReference>
<protein>
    <recommendedName>
        <fullName evidence="5">Phenazine biosynthesis protein PhzF</fullName>
    </recommendedName>
</protein>